<keyword evidence="3" id="KW-1185">Reference proteome</keyword>
<evidence type="ECO:0000313" key="3">
    <source>
        <dbReference type="Proteomes" id="UP000215914"/>
    </source>
</evidence>
<dbReference type="Gramene" id="mRNA:HanXRQr2_Chr13g0575271">
    <property type="protein sequence ID" value="mRNA:HanXRQr2_Chr13g0575271"/>
    <property type="gene ID" value="HanXRQr2_Chr13g0575271"/>
</dbReference>
<proteinExistence type="predicted"/>
<protein>
    <submittedName>
        <fullName evidence="2">Uncharacterized protein</fullName>
    </submittedName>
</protein>
<name>A0A251UKH7_HELAN</name>
<evidence type="ECO:0000313" key="1">
    <source>
        <dbReference type="EMBL" id="KAF5772302.1"/>
    </source>
</evidence>
<dbReference type="EMBL" id="CM007894">
    <property type="protein sequence ID" value="OTG23848.1"/>
    <property type="molecule type" value="Genomic_DNA"/>
</dbReference>
<dbReference type="InParanoid" id="A0A251UKH7"/>
<accession>A0A251UKH7</accession>
<dbReference type="EMBL" id="MNCJ02000328">
    <property type="protein sequence ID" value="KAF5772302.1"/>
    <property type="molecule type" value="Genomic_DNA"/>
</dbReference>
<reference evidence="1 3" key="1">
    <citation type="journal article" date="2017" name="Nature">
        <title>The sunflower genome provides insights into oil metabolism, flowering and Asterid evolution.</title>
        <authorList>
            <person name="Badouin H."/>
            <person name="Gouzy J."/>
            <person name="Grassa C.J."/>
            <person name="Murat F."/>
            <person name="Staton S.E."/>
            <person name="Cottret L."/>
            <person name="Lelandais-Briere C."/>
            <person name="Owens G.L."/>
            <person name="Carrere S."/>
            <person name="Mayjonade B."/>
            <person name="Legrand L."/>
            <person name="Gill N."/>
            <person name="Kane N.C."/>
            <person name="Bowers J.E."/>
            <person name="Hubner S."/>
            <person name="Bellec A."/>
            <person name="Berard A."/>
            <person name="Berges H."/>
            <person name="Blanchet N."/>
            <person name="Boniface M.C."/>
            <person name="Brunel D."/>
            <person name="Catrice O."/>
            <person name="Chaidir N."/>
            <person name="Claudel C."/>
            <person name="Donnadieu C."/>
            <person name="Faraut T."/>
            <person name="Fievet G."/>
            <person name="Helmstetter N."/>
            <person name="King M."/>
            <person name="Knapp S.J."/>
            <person name="Lai Z."/>
            <person name="Le Paslier M.C."/>
            <person name="Lippi Y."/>
            <person name="Lorenzon L."/>
            <person name="Mandel J.R."/>
            <person name="Marage G."/>
            <person name="Marchand G."/>
            <person name="Marquand E."/>
            <person name="Bret-Mestries E."/>
            <person name="Morien E."/>
            <person name="Nambeesan S."/>
            <person name="Nguyen T."/>
            <person name="Pegot-Espagnet P."/>
            <person name="Pouilly N."/>
            <person name="Raftis F."/>
            <person name="Sallet E."/>
            <person name="Schiex T."/>
            <person name="Thomas J."/>
            <person name="Vandecasteele C."/>
            <person name="Vares D."/>
            <person name="Vear F."/>
            <person name="Vautrin S."/>
            <person name="Crespi M."/>
            <person name="Mangin B."/>
            <person name="Burke J.M."/>
            <person name="Salse J."/>
            <person name="Munos S."/>
            <person name="Vincourt P."/>
            <person name="Rieseberg L.H."/>
            <person name="Langlade N.B."/>
        </authorList>
    </citation>
    <scope>NUCLEOTIDE SEQUENCE [LARGE SCALE GENOMIC DNA]</scope>
    <source>
        <strain evidence="3">cv. SF193</strain>
        <tissue evidence="1">Leaves</tissue>
    </source>
</reference>
<dbReference type="Proteomes" id="UP000215914">
    <property type="component" value="Chromosome 5"/>
</dbReference>
<sequence>MKCMKPPFNLWCTVTLRREFIWVLLYKPPLGFSSFPSRRLHVEPPPPWRQHSPELTSPDFVCYGVLLSFGNSW</sequence>
<evidence type="ECO:0000313" key="2">
    <source>
        <dbReference type="EMBL" id="OTG23848.1"/>
    </source>
</evidence>
<reference evidence="2" key="2">
    <citation type="submission" date="2017-02" db="EMBL/GenBank/DDBJ databases">
        <title>Sunflower complete genome.</title>
        <authorList>
            <person name="Langlade N."/>
            <person name="Munos S."/>
        </authorList>
    </citation>
    <scope>NUCLEOTIDE SEQUENCE [LARGE SCALE GENOMIC DNA]</scope>
    <source>
        <tissue evidence="2">Leaves</tissue>
    </source>
</reference>
<reference evidence="1" key="3">
    <citation type="submission" date="2020-06" db="EMBL/GenBank/DDBJ databases">
        <title>Helianthus annuus Genome sequencing and assembly Release 2.</title>
        <authorList>
            <person name="Gouzy J."/>
            <person name="Langlade N."/>
            <person name="Munos S."/>
        </authorList>
    </citation>
    <scope>NUCLEOTIDE SEQUENCE</scope>
    <source>
        <tissue evidence="1">Leaves</tissue>
    </source>
</reference>
<gene>
    <name evidence="2" type="ORF">HannXRQ_Chr05g0130161</name>
    <name evidence="1" type="ORF">HanXRQr2_Chr13g0575271</name>
</gene>
<organism evidence="2 3">
    <name type="scientific">Helianthus annuus</name>
    <name type="common">Common sunflower</name>
    <dbReference type="NCBI Taxonomy" id="4232"/>
    <lineage>
        <taxon>Eukaryota</taxon>
        <taxon>Viridiplantae</taxon>
        <taxon>Streptophyta</taxon>
        <taxon>Embryophyta</taxon>
        <taxon>Tracheophyta</taxon>
        <taxon>Spermatophyta</taxon>
        <taxon>Magnoliopsida</taxon>
        <taxon>eudicotyledons</taxon>
        <taxon>Gunneridae</taxon>
        <taxon>Pentapetalae</taxon>
        <taxon>asterids</taxon>
        <taxon>campanulids</taxon>
        <taxon>Asterales</taxon>
        <taxon>Asteraceae</taxon>
        <taxon>Asteroideae</taxon>
        <taxon>Heliantheae alliance</taxon>
        <taxon>Heliantheae</taxon>
        <taxon>Helianthus</taxon>
    </lineage>
</organism>
<dbReference type="AlphaFoldDB" id="A0A251UKH7"/>